<evidence type="ECO:0000256" key="2">
    <source>
        <dbReference type="ARBA" id="ARBA00023015"/>
    </source>
</evidence>
<dbReference type="InterPro" id="IPR028082">
    <property type="entry name" value="Peripla_BP_I"/>
</dbReference>
<protein>
    <submittedName>
        <fullName evidence="6">LacI family transcriptional regulator</fullName>
    </submittedName>
</protein>
<dbReference type="SUPFAM" id="SSF53822">
    <property type="entry name" value="Periplasmic binding protein-like I"/>
    <property type="match status" value="1"/>
</dbReference>
<dbReference type="Proteomes" id="UP000253529">
    <property type="component" value="Unassembled WGS sequence"/>
</dbReference>
<evidence type="ECO:0000313" key="6">
    <source>
        <dbReference type="EMBL" id="RBP15570.1"/>
    </source>
</evidence>
<dbReference type="GO" id="GO:0000976">
    <property type="term" value="F:transcription cis-regulatory region binding"/>
    <property type="evidence" value="ECO:0007669"/>
    <property type="project" value="TreeGrafter"/>
</dbReference>
<dbReference type="CDD" id="cd01392">
    <property type="entry name" value="HTH_LacI"/>
    <property type="match status" value="1"/>
</dbReference>
<accession>A0A366FNE7</accession>
<dbReference type="SUPFAM" id="SSF47413">
    <property type="entry name" value="lambda repressor-like DNA-binding domains"/>
    <property type="match status" value="1"/>
</dbReference>
<dbReference type="SMART" id="SM00354">
    <property type="entry name" value="HTH_LACI"/>
    <property type="match status" value="1"/>
</dbReference>
<dbReference type="GO" id="GO:0003700">
    <property type="term" value="F:DNA-binding transcription factor activity"/>
    <property type="evidence" value="ECO:0007669"/>
    <property type="project" value="TreeGrafter"/>
</dbReference>
<evidence type="ECO:0000256" key="3">
    <source>
        <dbReference type="ARBA" id="ARBA00023125"/>
    </source>
</evidence>
<evidence type="ECO:0000256" key="4">
    <source>
        <dbReference type="ARBA" id="ARBA00023163"/>
    </source>
</evidence>
<dbReference type="InterPro" id="IPR000843">
    <property type="entry name" value="HTH_LacI"/>
</dbReference>
<feature type="domain" description="HTH lacI-type" evidence="5">
    <location>
        <begin position="5"/>
        <end position="59"/>
    </location>
</feature>
<dbReference type="CDD" id="cd06267">
    <property type="entry name" value="PBP1_LacI_sugar_binding-like"/>
    <property type="match status" value="1"/>
</dbReference>
<dbReference type="EMBL" id="QNRK01000008">
    <property type="protein sequence ID" value="RBP15570.1"/>
    <property type="molecule type" value="Genomic_DNA"/>
</dbReference>
<proteinExistence type="predicted"/>
<dbReference type="AlphaFoldDB" id="A0A366FNE7"/>
<evidence type="ECO:0000313" key="7">
    <source>
        <dbReference type="Proteomes" id="UP000253529"/>
    </source>
</evidence>
<dbReference type="PROSITE" id="PS50932">
    <property type="entry name" value="HTH_LACI_2"/>
    <property type="match status" value="1"/>
</dbReference>
<evidence type="ECO:0000259" key="5">
    <source>
        <dbReference type="PROSITE" id="PS50932"/>
    </source>
</evidence>
<name>A0A366FNE7_9HYPH</name>
<keyword evidence="4" id="KW-0804">Transcription</keyword>
<dbReference type="Pfam" id="PF13377">
    <property type="entry name" value="Peripla_BP_3"/>
    <property type="match status" value="1"/>
</dbReference>
<dbReference type="RefSeq" id="WP_210208839.1">
    <property type="nucleotide sequence ID" value="NZ_QNRK01000008.1"/>
</dbReference>
<dbReference type="InterPro" id="IPR046335">
    <property type="entry name" value="LacI/GalR-like_sensor"/>
</dbReference>
<dbReference type="InterPro" id="IPR010982">
    <property type="entry name" value="Lambda_DNA-bd_dom_sf"/>
</dbReference>
<evidence type="ECO:0000256" key="1">
    <source>
        <dbReference type="ARBA" id="ARBA00022491"/>
    </source>
</evidence>
<sequence length="347" mass="36839">MGKPPTIRDVAARAGVSVATASNVVNGNRPVGEESRRRVLEAVADLGYRVDRAASALRGASTRLVGMVVPDVTNVFFASLVQAVEALAERDGYDLLLASTSEDAAIEKRRIDALIGRRLDGLIAVPASDVSMAALGAHGLRLPPTVLLDRGADSPEFDTVRADCETGGYEAVRHLIGLGHRDIAVLTHSQHLRNLAERIAGCRRALAEAGLDGRERLVFGGHDLENLRSAIETELSRPAPPTAIFALTNVCALAALKAARDLGLEIPDDVSIVGFDDFDWMLALRPYLTTVAQPVDGFAASAWTLLTRRMGGDAATPPERVLLACALKVRESTGPVRAKLKAAAKAH</sequence>
<reference evidence="6 7" key="1">
    <citation type="submission" date="2018-06" db="EMBL/GenBank/DDBJ databases">
        <title>Genomic Encyclopedia of Type Strains, Phase IV (KMG-IV): sequencing the most valuable type-strain genomes for metagenomic binning, comparative biology and taxonomic classification.</title>
        <authorList>
            <person name="Goeker M."/>
        </authorList>
    </citation>
    <scope>NUCLEOTIDE SEQUENCE [LARGE SCALE GENOMIC DNA]</scope>
    <source>
        <strain evidence="6 7">DSM 24875</strain>
    </source>
</reference>
<dbReference type="Pfam" id="PF00356">
    <property type="entry name" value="LacI"/>
    <property type="match status" value="1"/>
</dbReference>
<keyword evidence="2" id="KW-0805">Transcription regulation</keyword>
<keyword evidence="1" id="KW-0678">Repressor</keyword>
<keyword evidence="7" id="KW-1185">Reference proteome</keyword>
<organism evidence="6 7">
    <name type="scientific">Roseiarcus fermentans</name>
    <dbReference type="NCBI Taxonomy" id="1473586"/>
    <lineage>
        <taxon>Bacteria</taxon>
        <taxon>Pseudomonadati</taxon>
        <taxon>Pseudomonadota</taxon>
        <taxon>Alphaproteobacteria</taxon>
        <taxon>Hyphomicrobiales</taxon>
        <taxon>Roseiarcaceae</taxon>
        <taxon>Roseiarcus</taxon>
    </lineage>
</organism>
<dbReference type="Gene3D" id="1.10.260.40">
    <property type="entry name" value="lambda repressor-like DNA-binding domains"/>
    <property type="match status" value="1"/>
</dbReference>
<dbReference type="PANTHER" id="PTHR30146:SF148">
    <property type="entry name" value="HTH-TYPE TRANSCRIPTIONAL REPRESSOR PURR-RELATED"/>
    <property type="match status" value="1"/>
</dbReference>
<dbReference type="Gene3D" id="3.40.50.2300">
    <property type="match status" value="2"/>
</dbReference>
<gene>
    <name evidence="6" type="ORF">DFR50_108127</name>
</gene>
<dbReference type="PROSITE" id="PS00356">
    <property type="entry name" value="HTH_LACI_1"/>
    <property type="match status" value="1"/>
</dbReference>
<comment type="caution">
    <text evidence="6">The sequence shown here is derived from an EMBL/GenBank/DDBJ whole genome shotgun (WGS) entry which is preliminary data.</text>
</comment>
<dbReference type="PANTHER" id="PTHR30146">
    <property type="entry name" value="LACI-RELATED TRANSCRIPTIONAL REPRESSOR"/>
    <property type="match status" value="1"/>
</dbReference>
<keyword evidence="3" id="KW-0238">DNA-binding</keyword>